<organism evidence="4 5">
    <name type="scientific">Cephalotus follicularis</name>
    <name type="common">Albany pitcher plant</name>
    <dbReference type="NCBI Taxonomy" id="3775"/>
    <lineage>
        <taxon>Eukaryota</taxon>
        <taxon>Viridiplantae</taxon>
        <taxon>Streptophyta</taxon>
        <taxon>Embryophyta</taxon>
        <taxon>Tracheophyta</taxon>
        <taxon>Spermatophyta</taxon>
        <taxon>Magnoliopsida</taxon>
        <taxon>eudicotyledons</taxon>
        <taxon>Gunneridae</taxon>
        <taxon>Pentapetalae</taxon>
        <taxon>rosids</taxon>
        <taxon>fabids</taxon>
        <taxon>Oxalidales</taxon>
        <taxon>Cephalotaceae</taxon>
        <taxon>Cephalotus</taxon>
    </lineage>
</organism>
<dbReference type="Proteomes" id="UP000187406">
    <property type="component" value="Unassembled WGS sequence"/>
</dbReference>
<protein>
    <submittedName>
        <fullName evidence="4">PPR domain-containing protein/PPR_2 domain-containing protein</fullName>
    </submittedName>
</protein>
<feature type="repeat" description="PPR" evidence="3">
    <location>
        <begin position="229"/>
        <end position="263"/>
    </location>
</feature>
<name>A0A1Q3DE78_CEPFO</name>
<dbReference type="Pfam" id="PF01535">
    <property type="entry name" value="PPR"/>
    <property type="match status" value="3"/>
</dbReference>
<dbReference type="PROSITE" id="PS51375">
    <property type="entry name" value="PPR"/>
    <property type="match status" value="4"/>
</dbReference>
<dbReference type="FunCoup" id="A0A1Q3DE78">
    <property type="interactions" value="108"/>
</dbReference>
<evidence type="ECO:0000313" key="4">
    <source>
        <dbReference type="EMBL" id="GAV90777.1"/>
    </source>
</evidence>
<keyword evidence="2" id="KW-0677">Repeat</keyword>
<reference evidence="5" key="1">
    <citation type="submission" date="2016-04" db="EMBL/GenBank/DDBJ databases">
        <title>Cephalotus genome sequencing.</title>
        <authorList>
            <person name="Fukushima K."/>
            <person name="Hasebe M."/>
            <person name="Fang X."/>
        </authorList>
    </citation>
    <scope>NUCLEOTIDE SEQUENCE [LARGE SCALE GENOMIC DNA]</scope>
    <source>
        <strain evidence="5">cv. St1</strain>
    </source>
</reference>
<dbReference type="InterPro" id="IPR050667">
    <property type="entry name" value="PPR-containing_protein"/>
</dbReference>
<gene>
    <name evidence="4" type="ORF">CFOL_v3_34181</name>
</gene>
<dbReference type="NCBIfam" id="TIGR00756">
    <property type="entry name" value="PPR"/>
    <property type="match status" value="3"/>
</dbReference>
<sequence length="447" mass="51199">STTTSSLDWRAQIKQNHLVSQISSILLQRNNWSPLNKNLNLSKLTPPLFLQILLKTQKNPQISLSFFNWAKTNLRFEPDLKSQCHIIQLALGSVSPNNVKPILDSLMETHSAGVIVISMIQACKGRDSLSDALSLILSCYSHKGLFMDALEVYCKMRIHVHAPSIKECNLLLDALQQKNETRLAWCLYGSMFRGGVLPDKFTWSLVAQILFKNGKFERIVKLVDLGIYTPIIFNLVIDYYSKSGDFTAALNHLDEMFDKKLHPGFSTYSSILDGACRYGNVEVTERIMSIMMEKELLPKRVMSKFIASQCKKRRWREVEELLNVILEKGFLSDWLCCCSLIKHYCSSRRIDKAIMLHNIIKKLNGSVDTTTYNTLLDALFKQRKIEEVFRIFDHMKGLHLVSSASFIIMIRGLCHINDLRKAMEMHDEMLKMGLKPNRAAYKRLISG</sequence>
<dbReference type="InParanoid" id="A0A1Q3DE78"/>
<dbReference type="EMBL" id="BDDD01006599">
    <property type="protein sequence ID" value="GAV90777.1"/>
    <property type="molecule type" value="Genomic_DNA"/>
</dbReference>
<keyword evidence="5" id="KW-1185">Reference proteome</keyword>
<dbReference type="AlphaFoldDB" id="A0A1Q3DE78"/>
<accession>A0A1Q3DE78</accession>
<proteinExistence type="inferred from homology"/>
<feature type="non-terminal residue" evidence="4">
    <location>
        <position position="447"/>
    </location>
</feature>
<dbReference type="InterPro" id="IPR011990">
    <property type="entry name" value="TPR-like_helical_dom_sf"/>
</dbReference>
<dbReference type="Gene3D" id="1.25.40.10">
    <property type="entry name" value="Tetratricopeptide repeat domain"/>
    <property type="match status" value="4"/>
</dbReference>
<evidence type="ECO:0000313" key="5">
    <source>
        <dbReference type="Proteomes" id="UP000187406"/>
    </source>
</evidence>
<dbReference type="InterPro" id="IPR002885">
    <property type="entry name" value="PPR_rpt"/>
</dbReference>
<comment type="caution">
    <text evidence="4">The sequence shown here is derived from an EMBL/GenBank/DDBJ whole genome shotgun (WGS) entry which is preliminary data.</text>
</comment>
<feature type="non-terminal residue" evidence="4">
    <location>
        <position position="1"/>
    </location>
</feature>
<dbReference type="PANTHER" id="PTHR47939">
    <property type="entry name" value="MEMBRANE-ASSOCIATED SALT-INDUCIBLE PROTEIN-LIKE"/>
    <property type="match status" value="1"/>
</dbReference>
<dbReference type="PANTHER" id="PTHR47939:SF5">
    <property type="entry name" value="PENTACOTRIPEPTIDE-REPEAT REGION OF PRORP DOMAIN-CONTAINING PROTEIN"/>
    <property type="match status" value="1"/>
</dbReference>
<comment type="similarity">
    <text evidence="1">Belongs to the PPR family. P subfamily.</text>
</comment>
<feature type="repeat" description="PPR" evidence="3">
    <location>
        <begin position="264"/>
        <end position="298"/>
    </location>
</feature>
<evidence type="ECO:0000256" key="2">
    <source>
        <dbReference type="ARBA" id="ARBA00022737"/>
    </source>
</evidence>
<evidence type="ECO:0000256" key="3">
    <source>
        <dbReference type="PROSITE-ProRule" id="PRU00708"/>
    </source>
</evidence>
<dbReference type="Pfam" id="PF13041">
    <property type="entry name" value="PPR_2"/>
    <property type="match status" value="2"/>
</dbReference>
<evidence type="ECO:0000256" key="1">
    <source>
        <dbReference type="ARBA" id="ARBA00007626"/>
    </source>
</evidence>
<feature type="repeat" description="PPR" evidence="3">
    <location>
        <begin position="368"/>
        <end position="398"/>
    </location>
</feature>
<dbReference type="STRING" id="3775.A0A1Q3DE78"/>
<dbReference type="OrthoDB" id="747253at2759"/>
<feature type="repeat" description="PPR" evidence="3">
    <location>
        <begin position="402"/>
        <end position="436"/>
    </location>
</feature>